<gene>
    <name evidence="2" type="ORF">H2200_002035</name>
</gene>
<keyword evidence="1" id="KW-0812">Transmembrane</keyword>
<protein>
    <submittedName>
        <fullName evidence="2">Uncharacterized protein</fullName>
    </submittedName>
</protein>
<proteinExistence type="predicted"/>
<name>A0AA39CMN8_9EURO</name>
<keyword evidence="3" id="KW-1185">Reference proteome</keyword>
<accession>A0AA39CMN8</accession>
<reference evidence="2" key="1">
    <citation type="submission" date="2022-10" db="EMBL/GenBank/DDBJ databases">
        <title>Culturing micro-colonial fungi from biological soil crusts in the Mojave desert and describing Neophaeococcomyces mojavensis, and introducing the new genera and species Taxawa tesnikishii.</title>
        <authorList>
            <person name="Kurbessoian T."/>
            <person name="Stajich J.E."/>
        </authorList>
    </citation>
    <scope>NUCLEOTIDE SEQUENCE</scope>
    <source>
        <strain evidence="2">TK_41</strain>
    </source>
</reference>
<evidence type="ECO:0000313" key="3">
    <source>
        <dbReference type="Proteomes" id="UP001172673"/>
    </source>
</evidence>
<dbReference type="AlphaFoldDB" id="A0AA39CMN8"/>
<dbReference type="Proteomes" id="UP001172673">
    <property type="component" value="Unassembled WGS sequence"/>
</dbReference>
<evidence type="ECO:0000256" key="1">
    <source>
        <dbReference type="SAM" id="Phobius"/>
    </source>
</evidence>
<keyword evidence="1" id="KW-1133">Transmembrane helix</keyword>
<sequence length="72" mass="8188">MFALDHKTLLCLALFIGLFAVWAAVGTNFEDFTTLVFNGLVYLSTGIYFSMVEAFGWVWIRAIWGMERMRAG</sequence>
<keyword evidence="1" id="KW-0472">Membrane</keyword>
<feature type="transmembrane region" description="Helical" evidence="1">
    <location>
        <begin position="39"/>
        <end position="60"/>
    </location>
</feature>
<comment type="caution">
    <text evidence="2">The sequence shown here is derived from an EMBL/GenBank/DDBJ whole genome shotgun (WGS) entry which is preliminary data.</text>
</comment>
<organism evidence="2 3">
    <name type="scientific">Cladophialophora chaetospira</name>
    <dbReference type="NCBI Taxonomy" id="386627"/>
    <lineage>
        <taxon>Eukaryota</taxon>
        <taxon>Fungi</taxon>
        <taxon>Dikarya</taxon>
        <taxon>Ascomycota</taxon>
        <taxon>Pezizomycotina</taxon>
        <taxon>Eurotiomycetes</taxon>
        <taxon>Chaetothyriomycetidae</taxon>
        <taxon>Chaetothyriales</taxon>
        <taxon>Herpotrichiellaceae</taxon>
        <taxon>Cladophialophora</taxon>
    </lineage>
</organism>
<dbReference type="EMBL" id="JAPDRK010000003">
    <property type="protein sequence ID" value="KAJ9613899.1"/>
    <property type="molecule type" value="Genomic_DNA"/>
</dbReference>
<evidence type="ECO:0000313" key="2">
    <source>
        <dbReference type="EMBL" id="KAJ9613899.1"/>
    </source>
</evidence>